<comment type="caution">
    <text evidence="2">The sequence shown here is derived from an EMBL/GenBank/DDBJ whole genome shotgun (WGS) entry which is preliminary data.</text>
</comment>
<protein>
    <submittedName>
        <fullName evidence="2">Protein LNK3-like isoform X1</fullName>
    </submittedName>
</protein>
<reference evidence="2 3" key="1">
    <citation type="journal article" date="2023" name="Science">
        <title>Elucidation of the pathway for biosynthesis of saponin adjuvants from the soapbark tree.</title>
        <authorList>
            <person name="Reed J."/>
            <person name="Orme A."/>
            <person name="El-Demerdash A."/>
            <person name="Owen C."/>
            <person name="Martin L.B.B."/>
            <person name="Misra R.C."/>
            <person name="Kikuchi S."/>
            <person name="Rejzek M."/>
            <person name="Martin A.C."/>
            <person name="Harkess A."/>
            <person name="Leebens-Mack J."/>
            <person name="Louveau T."/>
            <person name="Stephenson M.J."/>
            <person name="Osbourn A."/>
        </authorList>
    </citation>
    <scope>NUCLEOTIDE SEQUENCE [LARGE SCALE GENOMIC DNA]</scope>
    <source>
        <strain evidence="2">S10</strain>
    </source>
</reference>
<dbReference type="PANTHER" id="PTHR33334:SF10">
    <property type="entry name" value="PROTEIN LNK4"/>
    <property type="match status" value="1"/>
</dbReference>
<dbReference type="Proteomes" id="UP001163823">
    <property type="component" value="Chromosome 1"/>
</dbReference>
<evidence type="ECO:0000313" key="3">
    <source>
        <dbReference type="Proteomes" id="UP001163823"/>
    </source>
</evidence>
<proteinExistence type="predicted"/>
<organism evidence="2 3">
    <name type="scientific">Quillaja saponaria</name>
    <name type="common">Soap bark tree</name>
    <dbReference type="NCBI Taxonomy" id="32244"/>
    <lineage>
        <taxon>Eukaryota</taxon>
        <taxon>Viridiplantae</taxon>
        <taxon>Streptophyta</taxon>
        <taxon>Embryophyta</taxon>
        <taxon>Tracheophyta</taxon>
        <taxon>Spermatophyta</taxon>
        <taxon>Magnoliopsida</taxon>
        <taxon>eudicotyledons</taxon>
        <taxon>Gunneridae</taxon>
        <taxon>Pentapetalae</taxon>
        <taxon>rosids</taxon>
        <taxon>fabids</taxon>
        <taxon>Fabales</taxon>
        <taxon>Quillajaceae</taxon>
        <taxon>Quillaja</taxon>
    </lineage>
</organism>
<name>A0AAD7QJF7_QUISA</name>
<sequence length="336" mass="38437">MDWYYGSRIDDLVVPKDQELSDRLPLPDNWSNWGISTPEVFNSANKFFTMDTNEMEEDLELNDLSLSDEVGLETSVHDKDQSSGSRVCEGLPEQFLNQTYLSPYQPNYQLQYLEGFEQMDDIFLHSVLEDLHGDENANKSFFFYPESQGSMTTGDNLLTDIKGFFGRNVSTTQFIPSNSKKKDRPPIDAPPIKVLAPCENNSRADGMHHEKSSLEESILQELEMVMAQFTEKTRISFRDALYRLAGNSKEQQIVENQEGCFTTQKTMPWTDHNETMRSGKRKAMELETNTIDRAIANLMFNKMEFNIQDLPLAMPANSKQEVIETPGQQAYSSNQI</sequence>
<dbReference type="InterPro" id="IPR039928">
    <property type="entry name" value="LNK"/>
</dbReference>
<evidence type="ECO:0000256" key="1">
    <source>
        <dbReference type="SAM" id="MobiDB-lite"/>
    </source>
</evidence>
<dbReference type="PANTHER" id="PTHR33334">
    <property type="entry name" value="PROTEIN LNK1"/>
    <property type="match status" value="1"/>
</dbReference>
<dbReference type="GO" id="GO:0006355">
    <property type="term" value="P:regulation of DNA-templated transcription"/>
    <property type="evidence" value="ECO:0007669"/>
    <property type="project" value="InterPro"/>
</dbReference>
<evidence type="ECO:0000313" key="2">
    <source>
        <dbReference type="EMBL" id="KAJ7982385.1"/>
    </source>
</evidence>
<dbReference type="GO" id="GO:0007623">
    <property type="term" value="P:circadian rhythm"/>
    <property type="evidence" value="ECO:0007669"/>
    <property type="project" value="InterPro"/>
</dbReference>
<keyword evidence="3" id="KW-1185">Reference proteome</keyword>
<gene>
    <name evidence="2" type="ORF">O6P43_001517</name>
</gene>
<dbReference type="AlphaFoldDB" id="A0AAD7QJF7"/>
<dbReference type="KEGG" id="qsa:O6P43_001517"/>
<accession>A0AAD7QJF7</accession>
<dbReference type="EMBL" id="JARAOO010000001">
    <property type="protein sequence ID" value="KAJ7982385.1"/>
    <property type="molecule type" value="Genomic_DNA"/>
</dbReference>
<feature type="region of interest" description="Disordered" evidence="1">
    <location>
        <begin position="175"/>
        <end position="194"/>
    </location>
</feature>